<organism evidence="1 2">
    <name type="scientific">Streptomyces prasinosporus</name>
    <dbReference type="NCBI Taxonomy" id="68256"/>
    <lineage>
        <taxon>Bacteria</taxon>
        <taxon>Bacillati</taxon>
        <taxon>Actinomycetota</taxon>
        <taxon>Actinomycetes</taxon>
        <taxon>Kitasatosporales</taxon>
        <taxon>Streptomycetaceae</taxon>
        <taxon>Streptomyces</taxon>
        <taxon>Streptomyces albogriseolus group</taxon>
    </lineage>
</organism>
<protein>
    <submittedName>
        <fullName evidence="1">Uncharacterized protein</fullName>
    </submittedName>
</protein>
<dbReference type="EMBL" id="BAAAXF010000074">
    <property type="protein sequence ID" value="GAA3503444.1"/>
    <property type="molecule type" value="Genomic_DNA"/>
</dbReference>
<comment type="caution">
    <text evidence="1">The sequence shown here is derived from an EMBL/GenBank/DDBJ whole genome shotgun (WGS) entry which is preliminary data.</text>
</comment>
<sequence>MNNYGTINQGETFYQTQVDSQTVNRELAAALARVQQLPLDEGIRRQAAAELQAAGEAVQAGDTVQAQERIGRLQAMGNSLAEVAGAFLRGSGMLGA</sequence>
<evidence type="ECO:0000313" key="1">
    <source>
        <dbReference type="EMBL" id="GAA3503444.1"/>
    </source>
</evidence>
<accession>A0ABP6U7M4</accession>
<keyword evidence="2" id="KW-1185">Reference proteome</keyword>
<gene>
    <name evidence="1" type="ORF">GCM10019016_105540</name>
</gene>
<dbReference type="Proteomes" id="UP001501455">
    <property type="component" value="Unassembled WGS sequence"/>
</dbReference>
<name>A0ABP6U7M4_9ACTN</name>
<evidence type="ECO:0000313" key="2">
    <source>
        <dbReference type="Proteomes" id="UP001501455"/>
    </source>
</evidence>
<proteinExistence type="predicted"/>
<reference evidence="2" key="1">
    <citation type="journal article" date="2019" name="Int. J. Syst. Evol. Microbiol.">
        <title>The Global Catalogue of Microorganisms (GCM) 10K type strain sequencing project: providing services to taxonomists for standard genome sequencing and annotation.</title>
        <authorList>
            <consortium name="The Broad Institute Genomics Platform"/>
            <consortium name="The Broad Institute Genome Sequencing Center for Infectious Disease"/>
            <person name="Wu L."/>
            <person name="Ma J."/>
        </authorList>
    </citation>
    <scope>NUCLEOTIDE SEQUENCE [LARGE SCALE GENOMIC DNA]</scope>
    <source>
        <strain evidence="2">JCM 4816</strain>
    </source>
</reference>